<dbReference type="InterPro" id="IPR020846">
    <property type="entry name" value="MFS_dom"/>
</dbReference>
<dbReference type="Proteomes" id="UP000697127">
    <property type="component" value="Unassembled WGS sequence"/>
</dbReference>
<evidence type="ECO:0000259" key="7">
    <source>
        <dbReference type="PROSITE" id="PS50850"/>
    </source>
</evidence>
<gene>
    <name evidence="8" type="ORF">C6P40_001085</name>
</gene>
<dbReference type="FunFam" id="1.20.1250.20:FF:000034">
    <property type="entry name" value="MFS general substrate transporter"/>
    <property type="match status" value="1"/>
</dbReference>
<feature type="transmembrane region" description="Helical" evidence="6">
    <location>
        <begin position="299"/>
        <end position="319"/>
    </location>
</feature>
<evidence type="ECO:0000256" key="3">
    <source>
        <dbReference type="ARBA" id="ARBA00022692"/>
    </source>
</evidence>
<protein>
    <recommendedName>
        <fullName evidence="7">Major facilitator superfamily (MFS) profile domain-containing protein</fullName>
    </recommendedName>
</protein>
<keyword evidence="4 6" id="KW-1133">Transmembrane helix</keyword>
<evidence type="ECO:0000256" key="5">
    <source>
        <dbReference type="ARBA" id="ARBA00023136"/>
    </source>
</evidence>
<dbReference type="PANTHER" id="PTHR43791">
    <property type="entry name" value="PERMEASE-RELATED"/>
    <property type="match status" value="1"/>
</dbReference>
<evidence type="ECO:0000256" key="1">
    <source>
        <dbReference type="ARBA" id="ARBA00004141"/>
    </source>
</evidence>
<dbReference type="InterPro" id="IPR011701">
    <property type="entry name" value="MFS"/>
</dbReference>
<dbReference type="AlphaFoldDB" id="A0A9P6WPD4"/>
<dbReference type="EMBL" id="PUHW01000016">
    <property type="protein sequence ID" value="KAG0690825.1"/>
    <property type="molecule type" value="Genomic_DNA"/>
</dbReference>
<evidence type="ECO:0000256" key="4">
    <source>
        <dbReference type="ARBA" id="ARBA00022989"/>
    </source>
</evidence>
<feature type="transmembrane region" description="Helical" evidence="6">
    <location>
        <begin position="121"/>
        <end position="140"/>
    </location>
</feature>
<name>A0A9P6WPD4_9ASCO</name>
<dbReference type="Pfam" id="PF07690">
    <property type="entry name" value="MFS_1"/>
    <property type="match status" value="1"/>
</dbReference>
<organism evidence="8 9">
    <name type="scientific">Pichia californica</name>
    <dbReference type="NCBI Taxonomy" id="460514"/>
    <lineage>
        <taxon>Eukaryota</taxon>
        <taxon>Fungi</taxon>
        <taxon>Dikarya</taxon>
        <taxon>Ascomycota</taxon>
        <taxon>Saccharomycotina</taxon>
        <taxon>Pichiomycetes</taxon>
        <taxon>Pichiales</taxon>
        <taxon>Pichiaceae</taxon>
        <taxon>Pichia</taxon>
    </lineage>
</organism>
<evidence type="ECO:0000256" key="6">
    <source>
        <dbReference type="SAM" id="Phobius"/>
    </source>
</evidence>
<dbReference type="GO" id="GO:0016020">
    <property type="term" value="C:membrane"/>
    <property type="evidence" value="ECO:0007669"/>
    <property type="project" value="UniProtKB-SubCell"/>
</dbReference>
<feature type="transmembrane region" description="Helical" evidence="6">
    <location>
        <begin position="214"/>
        <end position="236"/>
    </location>
</feature>
<comment type="subcellular location">
    <subcellularLocation>
        <location evidence="1">Membrane</location>
        <topology evidence="1">Multi-pass membrane protein</topology>
    </subcellularLocation>
</comment>
<dbReference type="SUPFAM" id="SSF103473">
    <property type="entry name" value="MFS general substrate transporter"/>
    <property type="match status" value="1"/>
</dbReference>
<dbReference type="PROSITE" id="PS50850">
    <property type="entry name" value="MFS"/>
    <property type="match status" value="1"/>
</dbReference>
<dbReference type="PANTHER" id="PTHR43791:SF18">
    <property type="entry name" value="NICOTINIC ACID TRANSPORTER TNA1, PUTATIVE (AFU_ORTHOLOGUE AFUA_3G03820)-RELATED"/>
    <property type="match status" value="1"/>
</dbReference>
<keyword evidence="5 6" id="KW-0472">Membrane</keyword>
<sequence>MISNAKSKEEDIKNPNTATVYEISNNASESTCNPEKPAFDDIDHAKLLKKMDFHIIPGITILFLLSFVDRGNIGNAKIEGLSTDLHLSGHQWSMVLTVFYFTYSPFEVPFNMLMARFRPSIILPLTMVLWGIVVTLTSLVKNYHQLLVLRLLLGITESALYPGAVFYLTKWYTRRDLQYRQALFFAAASGAGAFSGILAYGIAFMKGIAGLNGWCWIFIIEGIFTVVVAIMMYFIVYDYPETAKFLTERERKYILYKLKHDFSTTMPVSEELLEEVYSKKDKGALKAAFTDWQLYCHILVHWSLVTTLYTVSFFLPSIVKSLGFKNANAQLMTVPPYIAAVIFSLITAYYSDKMNLRSLPIFCYHIILLVGYIMAICVESQKHPGVVYAAMFLIVIGSYSAFPGMISWLAVNLDGPYKRSIGIGAHIAFGNMGSTFATNYFRSQDAPNYRLGYGMSIMFVSIGMVTLSFINFRYYTINKKNKKDIANGVYDHISPRDLLEMGDKNPYFVYKH</sequence>
<reference evidence="8" key="1">
    <citation type="submission" date="2020-11" db="EMBL/GenBank/DDBJ databases">
        <title>Kefir isolates.</title>
        <authorList>
            <person name="Marcisauskas S."/>
            <person name="Kim Y."/>
            <person name="Blasche S."/>
        </authorList>
    </citation>
    <scope>NUCLEOTIDE SEQUENCE</scope>
    <source>
        <strain evidence="8">Olga-1</strain>
    </source>
</reference>
<comment type="caution">
    <text evidence="8">The sequence shown here is derived from an EMBL/GenBank/DDBJ whole genome shotgun (WGS) entry which is preliminary data.</text>
</comment>
<feature type="transmembrane region" description="Helical" evidence="6">
    <location>
        <begin position="385"/>
        <end position="410"/>
    </location>
</feature>
<accession>A0A9P6WPD4</accession>
<keyword evidence="2" id="KW-0813">Transport</keyword>
<dbReference type="InterPro" id="IPR036259">
    <property type="entry name" value="MFS_trans_sf"/>
</dbReference>
<feature type="transmembrane region" description="Helical" evidence="6">
    <location>
        <begin position="181"/>
        <end position="202"/>
    </location>
</feature>
<dbReference type="FunFam" id="1.20.1250.20:FF:000068">
    <property type="entry name" value="MFS general substrate transporter"/>
    <property type="match status" value="1"/>
</dbReference>
<proteinExistence type="predicted"/>
<keyword evidence="9" id="KW-1185">Reference proteome</keyword>
<feature type="transmembrane region" description="Helical" evidence="6">
    <location>
        <begin position="356"/>
        <end position="378"/>
    </location>
</feature>
<evidence type="ECO:0000256" key="2">
    <source>
        <dbReference type="ARBA" id="ARBA00022448"/>
    </source>
</evidence>
<feature type="transmembrane region" description="Helical" evidence="6">
    <location>
        <begin position="147"/>
        <end position="169"/>
    </location>
</feature>
<dbReference type="GO" id="GO:0022857">
    <property type="term" value="F:transmembrane transporter activity"/>
    <property type="evidence" value="ECO:0007669"/>
    <property type="project" value="InterPro"/>
</dbReference>
<feature type="transmembrane region" description="Helical" evidence="6">
    <location>
        <begin position="331"/>
        <end position="350"/>
    </location>
</feature>
<feature type="domain" description="Major facilitator superfamily (MFS) profile" evidence="7">
    <location>
        <begin position="55"/>
        <end position="481"/>
    </location>
</feature>
<evidence type="ECO:0000313" key="8">
    <source>
        <dbReference type="EMBL" id="KAG0690825.1"/>
    </source>
</evidence>
<evidence type="ECO:0000313" key="9">
    <source>
        <dbReference type="Proteomes" id="UP000697127"/>
    </source>
</evidence>
<dbReference type="Gene3D" id="1.20.1250.20">
    <property type="entry name" value="MFS general substrate transporter like domains"/>
    <property type="match status" value="2"/>
</dbReference>
<feature type="transmembrane region" description="Helical" evidence="6">
    <location>
        <begin position="451"/>
        <end position="472"/>
    </location>
</feature>
<keyword evidence="3 6" id="KW-0812">Transmembrane</keyword>